<protein>
    <submittedName>
        <fullName evidence="2">Uncharacterized protein</fullName>
    </submittedName>
</protein>
<name>A0AAN6LQ77_9PLEO</name>
<accession>A0AAN6LQ77</accession>
<dbReference type="Proteomes" id="UP001280581">
    <property type="component" value="Unassembled WGS sequence"/>
</dbReference>
<organism evidence="2 3">
    <name type="scientific">Pseudopithomyces chartarum</name>
    <dbReference type="NCBI Taxonomy" id="1892770"/>
    <lineage>
        <taxon>Eukaryota</taxon>
        <taxon>Fungi</taxon>
        <taxon>Dikarya</taxon>
        <taxon>Ascomycota</taxon>
        <taxon>Pezizomycotina</taxon>
        <taxon>Dothideomycetes</taxon>
        <taxon>Pleosporomycetidae</taxon>
        <taxon>Pleosporales</taxon>
        <taxon>Massarineae</taxon>
        <taxon>Didymosphaeriaceae</taxon>
        <taxon>Pseudopithomyces</taxon>
    </lineage>
</organism>
<dbReference type="EMBL" id="WVTA01000016">
    <property type="protein sequence ID" value="KAK3201431.1"/>
    <property type="molecule type" value="Genomic_DNA"/>
</dbReference>
<sequence>MYFQERRMIGGLATLLAVLRSSVAEITSLITVINLSDTNVTVDFTNQDWECISRDFDSSNTRAYLDSYRSTNDGAFSTFKETTGIADLESNLWRFADSHVIPPGQPFNGSFQTYWAAMDNAPGCLTGQSNQNFVVTTPNDTYAFNFVDPTGHNWYIEMTKNGDVANTATVILGRANQYGTRDDGAVLANKIVSTNKDLPLDYNYQYANSDPDHRTVCLAGTYATETEYHCAVTGVSLLILAGDDGQTPVVVLEPLPDTGLNWSGGGTRPSSEPCFACYLGPV</sequence>
<dbReference type="AlphaFoldDB" id="A0AAN6LQ77"/>
<gene>
    <name evidence="2" type="ORF">GRF29_185g932633</name>
</gene>
<keyword evidence="3" id="KW-1185">Reference proteome</keyword>
<reference evidence="2 3" key="1">
    <citation type="submission" date="2021-02" db="EMBL/GenBank/DDBJ databases">
        <title>Genome assembly of Pseudopithomyces chartarum.</title>
        <authorList>
            <person name="Jauregui R."/>
            <person name="Singh J."/>
            <person name="Voisey C."/>
        </authorList>
    </citation>
    <scope>NUCLEOTIDE SEQUENCE [LARGE SCALE GENOMIC DNA]</scope>
    <source>
        <strain evidence="2 3">AGR01</strain>
    </source>
</reference>
<evidence type="ECO:0000313" key="3">
    <source>
        <dbReference type="Proteomes" id="UP001280581"/>
    </source>
</evidence>
<proteinExistence type="predicted"/>
<evidence type="ECO:0000313" key="2">
    <source>
        <dbReference type="EMBL" id="KAK3201431.1"/>
    </source>
</evidence>
<evidence type="ECO:0000256" key="1">
    <source>
        <dbReference type="SAM" id="SignalP"/>
    </source>
</evidence>
<comment type="caution">
    <text evidence="2">The sequence shown here is derived from an EMBL/GenBank/DDBJ whole genome shotgun (WGS) entry which is preliminary data.</text>
</comment>
<feature type="chain" id="PRO_5043053042" evidence="1">
    <location>
        <begin position="25"/>
        <end position="282"/>
    </location>
</feature>
<feature type="signal peptide" evidence="1">
    <location>
        <begin position="1"/>
        <end position="24"/>
    </location>
</feature>
<keyword evidence="1" id="KW-0732">Signal</keyword>